<dbReference type="SUPFAM" id="SSF51735">
    <property type="entry name" value="NAD(P)-binding Rossmann-fold domains"/>
    <property type="match status" value="1"/>
</dbReference>
<accession>A0ABY6XS55</accession>
<evidence type="ECO:0000256" key="1">
    <source>
        <dbReference type="SAM" id="MobiDB-lite"/>
    </source>
</evidence>
<proteinExistence type="predicted"/>
<dbReference type="Proteomes" id="UP000494120">
    <property type="component" value="Unassembled WGS sequence"/>
</dbReference>
<organism evidence="4 5">
    <name type="scientific">Burkholderia aenigmatica</name>
    <dbReference type="NCBI Taxonomy" id="2015348"/>
    <lineage>
        <taxon>Bacteria</taxon>
        <taxon>Pseudomonadati</taxon>
        <taxon>Pseudomonadota</taxon>
        <taxon>Betaproteobacteria</taxon>
        <taxon>Burkholderiales</taxon>
        <taxon>Burkholderiaceae</taxon>
        <taxon>Burkholderia</taxon>
        <taxon>Burkholderia cepacia complex</taxon>
    </lineage>
</organism>
<dbReference type="Gene3D" id="3.40.50.720">
    <property type="entry name" value="NAD(P)-binding Rossmann-like Domain"/>
    <property type="match status" value="1"/>
</dbReference>
<keyword evidence="5" id="KW-1185">Reference proteome</keyword>
<reference evidence="4 5" key="1">
    <citation type="submission" date="2019-09" db="EMBL/GenBank/DDBJ databases">
        <authorList>
            <person name="Depoorter E."/>
        </authorList>
    </citation>
    <scope>NUCLEOTIDE SEQUENCE [LARGE SCALE GENOMIC DNA]</scope>
    <source>
        <strain evidence="4 5">R-17378</strain>
    </source>
</reference>
<feature type="domain" description="Saccharopine dehydrogenase NADP binding" evidence="3">
    <location>
        <begin position="31"/>
        <end position="160"/>
    </location>
</feature>
<evidence type="ECO:0000313" key="5">
    <source>
        <dbReference type="Proteomes" id="UP000494120"/>
    </source>
</evidence>
<dbReference type="InterPro" id="IPR051276">
    <property type="entry name" value="Saccharopine_DH-like_oxidrdct"/>
</dbReference>
<dbReference type="Pfam" id="PF03435">
    <property type="entry name" value="Sacchrp_dh_NADP"/>
    <property type="match status" value="1"/>
</dbReference>
<protein>
    <submittedName>
        <fullName evidence="4">Saccharopine dehydrogenase</fullName>
    </submittedName>
</protein>
<dbReference type="InterPro" id="IPR005097">
    <property type="entry name" value="Sacchrp_dh_NADP-bd"/>
</dbReference>
<gene>
    <name evidence="4" type="ORF">BLA17378_03339</name>
</gene>
<feature type="region of interest" description="Disordered" evidence="1">
    <location>
        <begin position="1"/>
        <end position="26"/>
    </location>
</feature>
<feature type="transmembrane region" description="Helical" evidence="2">
    <location>
        <begin position="306"/>
        <end position="324"/>
    </location>
</feature>
<evidence type="ECO:0000256" key="2">
    <source>
        <dbReference type="SAM" id="Phobius"/>
    </source>
</evidence>
<feature type="compositionally biased region" description="Polar residues" evidence="1">
    <location>
        <begin position="1"/>
        <end position="13"/>
    </location>
</feature>
<evidence type="ECO:0000313" key="4">
    <source>
        <dbReference type="EMBL" id="VWC72444.1"/>
    </source>
</evidence>
<keyword evidence="2" id="KW-0472">Membrane</keyword>
<dbReference type="EMBL" id="CABVQG010000011">
    <property type="protein sequence ID" value="VWC72444.1"/>
    <property type="molecule type" value="Genomic_DNA"/>
</dbReference>
<dbReference type="PANTHER" id="PTHR12286:SF5">
    <property type="entry name" value="SACCHAROPINE DEHYDROGENASE-LIKE OXIDOREDUCTASE"/>
    <property type="match status" value="1"/>
</dbReference>
<dbReference type="PANTHER" id="PTHR12286">
    <property type="entry name" value="SACCHAROPINE DEHYDROGENASE-LIKE OXIDOREDUCTASE"/>
    <property type="match status" value="1"/>
</dbReference>
<dbReference type="InterPro" id="IPR036291">
    <property type="entry name" value="NAD(P)-bd_dom_sf"/>
</dbReference>
<sequence>MNPESNADATQPRGTPAPKESPMSQPTHDLVVFGATSFVGQILARYLSEYLPGSGETLRWAMAGRSEAKLRQVRDSLGAAGQSVPIIVADAADEAQLRALCAQTRVVVSTVGPYALYGEPLVRICAETGTDYCDLTGETQWIKRMIDKYEPAARQSGARIVHCCGFDSVPSDMGVFFLQQQARQQWGVPATQVKMRVRTLKGGASGGTVASVINVVREAAADPALRRELLDPYSLCPKGHGFTMRQHAVRSAAFDRDFDAWIAPFVMAAINERVVHRSNALAGNAYGSRFTYDEAVMTGAGLKGRVTAVTMVAGLGAFMVGVLIKPVRSLMERFLLPKPGEGPSAAAQLAGRYDLRFFGRTDDGKTLRVKVTGDRDPGYGSTGKMLGQAAISLALDCAGDGVKTGRGGGFWTPATMFDERYIARLVRHAGLRFDVT</sequence>
<comment type="caution">
    <text evidence="4">The sequence shown here is derived from an EMBL/GenBank/DDBJ whole genome shotgun (WGS) entry which is preliminary data.</text>
</comment>
<keyword evidence="2" id="KW-1133">Transmembrane helix</keyword>
<evidence type="ECO:0000259" key="3">
    <source>
        <dbReference type="Pfam" id="PF03435"/>
    </source>
</evidence>
<name>A0ABY6XS55_9BURK</name>
<keyword evidence="2" id="KW-0812">Transmembrane</keyword>